<dbReference type="NCBIfam" id="TIGR03833">
    <property type="entry name" value="YwbE family protein"/>
    <property type="match status" value="1"/>
</dbReference>
<reference evidence="2" key="1">
    <citation type="submission" date="2023-06" db="EMBL/GenBank/DDBJ databases">
        <title>Genome-scale phylogeny and comparative genomics of the fungal order Sordariales.</title>
        <authorList>
            <consortium name="Lawrence Berkeley National Laboratory"/>
            <person name="Hensen N."/>
            <person name="Bonometti L."/>
            <person name="Westerberg I."/>
            <person name="Brannstrom I.O."/>
            <person name="Guillou S."/>
            <person name="Cros-Aarteil S."/>
            <person name="Calhoun S."/>
            <person name="Haridas S."/>
            <person name="Kuo A."/>
            <person name="Mondo S."/>
            <person name="Pangilinan J."/>
            <person name="Riley R."/>
            <person name="Labutti K."/>
            <person name="Andreopoulos B."/>
            <person name="Lipzen A."/>
            <person name="Chen C."/>
            <person name="Yanf M."/>
            <person name="Daum C."/>
            <person name="Ng V."/>
            <person name="Clum A."/>
            <person name="Steindorff A."/>
            <person name="Ohm R."/>
            <person name="Martin F."/>
            <person name="Silar P."/>
            <person name="Natvig D."/>
            <person name="Lalanne C."/>
            <person name="Gautier V."/>
            <person name="Ament-Velasquez S.L."/>
            <person name="Kruys A."/>
            <person name="Hutchinson M.I."/>
            <person name="Powell A.J."/>
            <person name="Barry K."/>
            <person name="Miller A.N."/>
            <person name="Grigoriev I.V."/>
            <person name="Debuchy R."/>
            <person name="Gladieux P."/>
            <person name="Thoren M.H."/>
            <person name="Johannesson H."/>
        </authorList>
    </citation>
    <scope>NUCLEOTIDE SEQUENCE</scope>
    <source>
        <strain evidence="2">CBS 307.81</strain>
    </source>
</reference>
<comment type="caution">
    <text evidence="2">The sequence shown here is derived from an EMBL/GenBank/DDBJ whole genome shotgun (WGS) entry which is preliminary data.</text>
</comment>
<evidence type="ECO:0008006" key="4">
    <source>
        <dbReference type="Google" id="ProtNLM"/>
    </source>
</evidence>
<evidence type="ECO:0000313" key="3">
    <source>
        <dbReference type="Proteomes" id="UP001174997"/>
    </source>
</evidence>
<evidence type="ECO:0000313" key="2">
    <source>
        <dbReference type="EMBL" id="KAK0663486.1"/>
    </source>
</evidence>
<sequence>MHHHQHSQRRVPSTREVIPGAPVNIVLKADQPTGRTVSGHVKDVLTKGEHYRGIKVRLVDGRVGRVQSMASSSTLTTADSGDDIAPPDEGASTTEFGIRERGGRRGRGGFHAGPTDWREEERPSEQVGLDAYIKPAKPKRGGRRGGPAATTHHDLSAAEQETTTCPVCNDFTGDATAIAHHVAGHFDD</sequence>
<evidence type="ECO:0000256" key="1">
    <source>
        <dbReference type="SAM" id="MobiDB-lite"/>
    </source>
</evidence>
<gene>
    <name evidence="2" type="ORF">QBC41DRAFT_23726</name>
</gene>
<dbReference type="AlphaFoldDB" id="A0AA40D5J0"/>
<feature type="compositionally biased region" description="Polar residues" evidence="1">
    <location>
        <begin position="70"/>
        <end position="79"/>
    </location>
</feature>
<dbReference type="PANTHER" id="PTHR40069">
    <property type="entry name" value="YWBE PROTEIN"/>
    <property type="match status" value="1"/>
</dbReference>
<dbReference type="EMBL" id="JAULSY010000128">
    <property type="protein sequence ID" value="KAK0663486.1"/>
    <property type="molecule type" value="Genomic_DNA"/>
</dbReference>
<organism evidence="2 3">
    <name type="scientific">Cercophora samala</name>
    <dbReference type="NCBI Taxonomy" id="330535"/>
    <lineage>
        <taxon>Eukaryota</taxon>
        <taxon>Fungi</taxon>
        <taxon>Dikarya</taxon>
        <taxon>Ascomycota</taxon>
        <taxon>Pezizomycotina</taxon>
        <taxon>Sordariomycetes</taxon>
        <taxon>Sordariomycetidae</taxon>
        <taxon>Sordariales</taxon>
        <taxon>Lasiosphaeriaceae</taxon>
        <taxon>Cercophora</taxon>
    </lineage>
</organism>
<protein>
    <recommendedName>
        <fullName evidence="4">UBZ4-type domain-containing protein</fullName>
    </recommendedName>
</protein>
<dbReference type="Proteomes" id="UP001174997">
    <property type="component" value="Unassembled WGS sequence"/>
</dbReference>
<dbReference type="InterPro" id="IPR019240">
    <property type="entry name" value="DUF2196"/>
</dbReference>
<feature type="region of interest" description="Disordered" evidence="1">
    <location>
        <begin position="70"/>
        <end position="160"/>
    </location>
</feature>
<keyword evidence="3" id="KW-1185">Reference proteome</keyword>
<proteinExistence type="predicted"/>
<accession>A0AA40D5J0</accession>
<dbReference type="Pfam" id="PF09962">
    <property type="entry name" value="DUF2196"/>
    <property type="match status" value="1"/>
</dbReference>
<dbReference type="PANTHER" id="PTHR40069:SF1">
    <property type="entry name" value="YWBE PROTEIN"/>
    <property type="match status" value="1"/>
</dbReference>
<name>A0AA40D5J0_9PEZI</name>